<organism evidence="1 2">
    <name type="scientific">Fodinicola feengrottensis</name>
    <dbReference type="NCBI Taxonomy" id="435914"/>
    <lineage>
        <taxon>Bacteria</taxon>
        <taxon>Bacillati</taxon>
        <taxon>Actinomycetota</taxon>
        <taxon>Actinomycetes</taxon>
        <taxon>Mycobacteriales</taxon>
        <taxon>Fodinicola</taxon>
    </lineage>
</organism>
<proteinExistence type="predicted"/>
<sequence length="120" mass="13485">MFGKPKKSPHYIVVRARKAALKPPYDPRPDLVRVRTEDPVFDDYFEVFALSPGDVPAVLDAELRVALYRAGVSAFDYKWGEMQLADSQMTQIDGKDLLMSAVRLLCTRAAPSFIEPRPDA</sequence>
<dbReference type="RefSeq" id="WP_163568797.1">
    <property type="nucleotide sequence ID" value="NZ_BAAANY010000008.1"/>
</dbReference>
<name>A0ABN2GKN1_9ACTN</name>
<reference evidence="1 2" key="1">
    <citation type="journal article" date="2019" name="Int. J. Syst. Evol. Microbiol.">
        <title>The Global Catalogue of Microorganisms (GCM) 10K type strain sequencing project: providing services to taxonomists for standard genome sequencing and annotation.</title>
        <authorList>
            <consortium name="The Broad Institute Genomics Platform"/>
            <consortium name="The Broad Institute Genome Sequencing Center for Infectious Disease"/>
            <person name="Wu L."/>
            <person name="Ma J."/>
        </authorList>
    </citation>
    <scope>NUCLEOTIDE SEQUENCE [LARGE SCALE GENOMIC DNA]</scope>
    <source>
        <strain evidence="1 2">JCM 14718</strain>
    </source>
</reference>
<comment type="caution">
    <text evidence="1">The sequence shown here is derived from an EMBL/GenBank/DDBJ whole genome shotgun (WGS) entry which is preliminary data.</text>
</comment>
<evidence type="ECO:0000313" key="2">
    <source>
        <dbReference type="Proteomes" id="UP001500618"/>
    </source>
</evidence>
<dbReference type="EMBL" id="BAAANY010000008">
    <property type="protein sequence ID" value="GAA1672855.1"/>
    <property type="molecule type" value="Genomic_DNA"/>
</dbReference>
<accession>A0ABN2GKN1</accession>
<gene>
    <name evidence="1" type="ORF">GCM10009765_22720</name>
</gene>
<keyword evidence="2" id="KW-1185">Reference proteome</keyword>
<protein>
    <submittedName>
        <fullName evidence="1">Uncharacterized protein</fullName>
    </submittedName>
</protein>
<evidence type="ECO:0000313" key="1">
    <source>
        <dbReference type="EMBL" id="GAA1672855.1"/>
    </source>
</evidence>
<dbReference type="Proteomes" id="UP001500618">
    <property type="component" value="Unassembled WGS sequence"/>
</dbReference>